<dbReference type="EMBL" id="JACRDE010000605">
    <property type="protein sequence ID" value="MBI5252399.1"/>
    <property type="molecule type" value="Genomic_DNA"/>
</dbReference>
<dbReference type="AlphaFoldDB" id="A0A9D6V7K8"/>
<name>A0A9D6V7K8_9BACT</name>
<organism evidence="1 2">
    <name type="scientific">Desulfomonile tiedjei</name>
    <dbReference type="NCBI Taxonomy" id="2358"/>
    <lineage>
        <taxon>Bacteria</taxon>
        <taxon>Pseudomonadati</taxon>
        <taxon>Thermodesulfobacteriota</taxon>
        <taxon>Desulfomonilia</taxon>
        <taxon>Desulfomonilales</taxon>
        <taxon>Desulfomonilaceae</taxon>
        <taxon>Desulfomonile</taxon>
    </lineage>
</organism>
<sequence>MIRHWREVRVHGAVGSFKTASDVYSTGSQNLGGQYRSGVEQATIKIKFAVLNLADTC</sequence>
<protein>
    <submittedName>
        <fullName evidence="1">Uncharacterized protein</fullName>
    </submittedName>
</protein>
<dbReference type="Proteomes" id="UP000807825">
    <property type="component" value="Unassembled WGS sequence"/>
</dbReference>
<accession>A0A9D6V7K8</accession>
<evidence type="ECO:0000313" key="1">
    <source>
        <dbReference type="EMBL" id="MBI5252399.1"/>
    </source>
</evidence>
<proteinExistence type="predicted"/>
<gene>
    <name evidence="1" type="ORF">HY912_23130</name>
</gene>
<evidence type="ECO:0000313" key="2">
    <source>
        <dbReference type="Proteomes" id="UP000807825"/>
    </source>
</evidence>
<comment type="caution">
    <text evidence="1">The sequence shown here is derived from an EMBL/GenBank/DDBJ whole genome shotgun (WGS) entry which is preliminary data.</text>
</comment>
<reference evidence="1" key="1">
    <citation type="submission" date="2020-07" db="EMBL/GenBank/DDBJ databases">
        <title>Huge and variable diversity of episymbiotic CPR bacteria and DPANN archaea in groundwater ecosystems.</title>
        <authorList>
            <person name="He C.Y."/>
            <person name="Keren R."/>
            <person name="Whittaker M."/>
            <person name="Farag I.F."/>
            <person name="Doudna J."/>
            <person name="Cate J.H.D."/>
            <person name="Banfield J.F."/>
        </authorList>
    </citation>
    <scope>NUCLEOTIDE SEQUENCE</scope>
    <source>
        <strain evidence="1">NC_groundwater_1664_Pr3_B-0.1um_52_9</strain>
    </source>
</reference>